<dbReference type="PROSITE" id="PS50076">
    <property type="entry name" value="DNAJ_2"/>
    <property type="match status" value="1"/>
</dbReference>
<dbReference type="FunFam" id="3.40.50.300:FF:001447">
    <property type="entry name" value="Ras-related protein Rab-1B"/>
    <property type="match status" value="1"/>
</dbReference>
<dbReference type="PANTHER" id="PTHR47977">
    <property type="entry name" value="RAS-RELATED PROTEIN RAB"/>
    <property type="match status" value="1"/>
</dbReference>
<evidence type="ECO:0000313" key="5">
    <source>
        <dbReference type="Proteomes" id="UP000471633"/>
    </source>
</evidence>
<dbReference type="InterPro" id="IPR050227">
    <property type="entry name" value="Rab"/>
</dbReference>
<dbReference type="GeneID" id="24592180"/>
<feature type="domain" description="J" evidence="3">
    <location>
        <begin position="258"/>
        <end position="314"/>
    </location>
</feature>
<dbReference type="PROSITE" id="PS51421">
    <property type="entry name" value="RAS"/>
    <property type="match status" value="1"/>
</dbReference>
<keyword evidence="2" id="KW-0342">GTP-binding</keyword>
<dbReference type="Gene3D" id="1.10.287.110">
    <property type="entry name" value="DnaJ domain"/>
    <property type="match status" value="1"/>
</dbReference>
<name>A0A922IID0_SCHHA</name>
<dbReference type="SUPFAM" id="SSF46565">
    <property type="entry name" value="Chaperone J-domain"/>
    <property type="match status" value="1"/>
</dbReference>
<dbReference type="Pfam" id="PF00226">
    <property type="entry name" value="DnaJ"/>
    <property type="match status" value="1"/>
</dbReference>
<dbReference type="Pfam" id="PF00071">
    <property type="entry name" value="Ras"/>
    <property type="match status" value="1"/>
</dbReference>
<proteinExistence type="predicted"/>
<dbReference type="CTD" id="24592180"/>
<keyword evidence="1" id="KW-0547">Nucleotide-binding</keyword>
<dbReference type="RefSeq" id="XP_051064522.1">
    <property type="nucleotide sequence ID" value="XM_051218087.1"/>
</dbReference>
<dbReference type="InterPro" id="IPR027417">
    <property type="entry name" value="P-loop_NTPase"/>
</dbReference>
<reference evidence="4" key="3">
    <citation type="submission" date="2021-06" db="EMBL/GenBank/DDBJ databases">
        <title>Chromosome-level genome assembly for S. haematobium.</title>
        <authorList>
            <person name="Stroehlein A.J."/>
        </authorList>
    </citation>
    <scope>NUCLEOTIDE SEQUENCE</scope>
</reference>
<accession>A0A922IID0</accession>
<dbReference type="Gene3D" id="3.40.50.300">
    <property type="entry name" value="P-loop containing nucleotide triphosphate hydrolases"/>
    <property type="match status" value="1"/>
</dbReference>
<evidence type="ECO:0000256" key="1">
    <source>
        <dbReference type="ARBA" id="ARBA00022741"/>
    </source>
</evidence>
<dbReference type="SMART" id="SM00176">
    <property type="entry name" value="RAN"/>
    <property type="match status" value="1"/>
</dbReference>
<keyword evidence="5" id="KW-1185">Reference proteome</keyword>
<dbReference type="GO" id="GO:0003924">
    <property type="term" value="F:GTPase activity"/>
    <property type="evidence" value="ECO:0007669"/>
    <property type="project" value="InterPro"/>
</dbReference>
<dbReference type="InterPro" id="IPR001623">
    <property type="entry name" value="DnaJ_domain"/>
</dbReference>
<dbReference type="PROSITE" id="PS51419">
    <property type="entry name" value="RAB"/>
    <property type="match status" value="1"/>
</dbReference>
<dbReference type="SUPFAM" id="SSF52540">
    <property type="entry name" value="P-loop containing nucleoside triphosphate hydrolases"/>
    <property type="match status" value="1"/>
</dbReference>
<dbReference type="NCBIfam" id="TIGR00231">
    <property type="entry name" value="small_GTP"/>
    <property type="match status" value="1"/>
</dbReference>
<dbReference type="AlphaFoldDB" id="A0A922IID0"/>
<comment type="caution">
    <text evidence="4">The sequence shown here is derived from an EMBL/GenBank/DDBJ whole genome shotgun (WGS) entry which is preliminary data.</text>
</comment>
<dbReference type="InterPro" id="IPR036869">
    <property type="entry name" value="J_dom_sf"/>
</dbReference>
<dbReference type="InterPro" id="IPR005225">
    <property type="entry name" value="Small_GTP-bd"/>
</dbReference>
<dbReference type="SMART" id="SM00271">
    <property type="entry name" value="DnaJ"/>
    <property type="match status" value="1"/>
</dbReference>
<reference evidence="4" key="1">
    <citation type="journal article" date="2012" name="Nat. Genet.">
        <title>Whole-genome sequence of Schistosoma haematobium.</title>
        <authorList>
            <person name="Young N.D."/>
            <person name="Jex A.R."/>
            <person name="Li B."/>
            <person name="Liu S."/>
            <person name="Yang L."/>
            <person name="Xiong Z."/>
            <person name="Li Y."/>
            <person name="Cantacessi C."/>
            <person name="Hall R.S."/>
            <person name="Xu X."/>
            <person name="Chen F."/>
            <person name="Wu X."/>
            <person name="Zerlotini A."/>
            <person name="Oliveira G."/>
            <person name="Hofmann A."/>
            <person name="Zhang G."/>
            <person name="Fang X."/>
            <person name="Kang Y."/>
            <person name="Campbell B.E."/>
            <person name="Loukas A."/>
            <person name="Ranganathan S."/>
            <person name="Rollinson D."/>
            <person name="Rinaldi G."/>
            <person name="Brindley P.J."/>
            <person name="Yang H."/>
            <person name="Wang J."/>
            <person name="Wang J."/>
            <person name="Gasser R.B."/>
        </authorList>
    </citation>
    <scope>NUCLEOTIDE SEQUENCE</scope>
</reference>
<dbReference type="KEGG" id="shx:MS3_00009685"/>
<dbReference type="InterPro" id="IPR001806">
    <property type="entry name" value="Small_GTPase"/>
</dbReference>
<dbReference type="SMART" id="SM00174">
    <property type="entry name" value="RHO"/>
    <property type="match status" value="1"/>
</dbReference>
<dbReference type="SMART" id="SM00175">
    <property type="entry name" value="RAB"/>
    <property type="match status" value="1"/>
</dbReference>
<evidence type="ECO:0000259" key="3">
    <source>
        <dbReference type="PROSITE" id="PS50076"/>
    </source>
</evidence>
<dbReference type="Proteomes" id="UP000471633">
    <property type="component" value="Unassembled WGS sequence"/>
</dbReference>
<evidence type="ECO:0000256" key="2">
    <source>
        <dbReference type="ARBA" id="ARBA00023134"/>
    </source>
</evidence>
<dbReference type="GO" id="GO:0005525">
    <property type="term" value="F:GTP binding"/>
    <property type="evidence" value="ECO:0007669"/>
    <property type="project" value="UniProtKB-KW"/>
</dbReference>
<reference evidence="4" key="4">
    <citation type="journal article" date="2022" name="PLoS Pathog.">
        <title>Chromosome-level genome of Schistosoma haematobium underpins genome-wide explorations of molecular variation.</title>
        <authorList>
            <person name="Stroehlein A.J."/>
            <person name="Korhonen P.K."/>
            <person name="Lee V.V."/>
            <person name="Ralph S.A."/>
            <person name="Mentink-Kane M."/>
            <person name="You H."/>
            <person name="McManus D.P."/>
            <person name="Tchuente L.T."/>
            <person name="Stothard J.R."/>
            <person name="Kaur P."/>
            <person name="Dudchenko O."/>
            <person name="Aiden E.L."/>
            <person name="Yang B."/>
            <person name="Yang H."/>
            <person name="Emery A.M."/>
            <person name="Webster B.L."/>
            <person name="Brindley P.J."/>
            <person name="Rollinson D."/>
            <person name="Chang B.C.H."/>
            <person name="Gasser R.B."/>
            <person name="Young N.D."/>
        </authorList>
    </citation>
    <scope>NUCLEOTIDE SEQUENCE</scope>
</reference>
<reference evidence="4" key="2">
    <citation type="journal article" date="2019" name="Gigascience">
        <title>High-quality Schistosoma haematobium genome achieved by single-molecule and long-range sequencing.</title>
        <authorList>
            <person name="Stroehlein A.J."/>
            <person name="Korhonen P.K."/>
            <person name="Chong T.M."/>
            <person name="Lim Y.L."/>
            <person name="Chan K.G."/>
            <person name="Webster B."/>
            <person name="Rollinson D."/>
            <person name="Brindley P.J."/>
            <person name="Gasser R.B."/>
            <person name="Young N.D."/>
        </authorList>
    </citation>
    <scope>NUCLEOTIDE SEQUENCE</scope>
</reference>
<evidence type="ECO:0000313" key="4">
    <source>
        <dbReference type="EMBL" id="KAH9579581.1"/>
    </source>
</evidence>
<dbReference type="PRINTS" id="PR00625">
    <property type="entry name" value="JDOMAIN"/>
</dbReference>
<dbReference type="PRINTS" id="PR00449">
    <property type="entry name" value="RASTRNSFRMNG"/>
</dbReference>
<gene>
    <name evidence="4" type="primary">DNAJC27_1</name>
    <name evidence="4" type="ORF">MS3_00009685</name>
</gene>
<organism evidence="4 5">
    <name type="scientific">Schistosoma haematobium</name>
    <name type="common">Blood fluke</name>
    <dbReference type="NCBI Taxonomy" id="6185"/>
    <lineage>
        <taxon>Eukaryota</taxon>
        <taxon>Metazoa</taxon>
        <taxon>Spiralia</taxon>
        <taxon>Lophotrochozoa</taxon>
        <taxon>Platyhelminthes</taxon>
        <taxon>Trematoda</taxon>
        <taxon>Digenea</taxon>
        <taxon>Strigeidida</taxon>
        <taxon>Schistosomatoidea</taxon>
        <taxon>Schistosomatidae</taxon>
        <taxon>Schistosoma</taxon>
    </lineage>
</organism>
<sequence length="323" mass="36941">MKTRGRYILTSVKIQTCLIKRFCEKRFVSKYLPTIGIDYGVFRTKVGNNELRVDIFDMSGNPSFYDIRNEFYKDTNGAILTFDVTNRKTFENLIRWVHELHFESGEANSVSSPVIILCGNKVDKAPRAVSYYEVSEWAAIHQYPYLETSALSGHGVTETFNTLFESIINPEIYQSYIPNHVHFHQNSNNPTYQEVNSIHHNSTMNIPKSNSKLNHSFKQFNMPSSPSSTASFKSNQNEPCKMTYQNLLEINRIKNAKNNYERLGISMTASSEEIQKAFRRLAFIVHPDKNNTPGSEEAFKILVKAKDSLLSLSNGSSWFSSKV</sequence>
<dbReference type="EMBL" id="AMPZ03000008">
    <property type="protein sequence ID" value="KAH9579581.1"/>
    <property type="molecule type" value="Genomic_DNA"/>
</dbReference>
<protein>
    <submittedName>
        <fullName evidence="4">DnaJ sub C member 27</fullName>
    </submittedName>
</protein>
<dbReference type="SMART" id="SM00173">
    <property type="entry name" value="RAS"/>
    <property type="match status" value="1"/>
</dbReference>
<dbReference type="CDD" id="cd06257">
    <property type="entry name" value="DnaJ"/>
    <property type="match status" value="1"/>
</dbReference>